<dbReference type="InterPro" id="IPR029032">
    <property type="entry name" value="AhpD-like"/>
</dbReference>
<dbReference type="PANTHER" id="PTHR34846">
    <property type="entry name" value="4-CARBOXYMUCONOLACTONE DECARBOXYLASE FAMILY PROTEIN (AFU_ORTHOLOGUE AFUA_6G11590)"/>
    <property type="match status" value="1"/>
</dbReference>
<comment type="caution">
    <text evidence="2">The sequence shown here is derived from an EMBL/GenBank/DDBJ whole genome shotgun (WGS) entry which is preliminary data.</text>
</comment>
<sequence>MPRIAPLEPPFDEQSAAAIEALGPPIGLFRLLARCPARARGIQGWGRYYLSRQSALSLRHRELIIDRTTALCGAEYEWGVHVGVFADKAGLTQAQIRSLADGQAKDACWTEPSDRAVIRAVDALHVNSDLDDDEWCELREQLNEDEVVDLLLLCGWYHSISYVARAVRLLREPNTPSLPRVRPRRRETTR</sequence>
<evidence type="ECO:0000313" key="3">
    <source>
        <dbReference type="Proteomes" id="UP000293342"/>
    </source>
</evidence>
<dbReference type="OrthoDB" id="4704294at2"/>
<dbReference type="PANTHER" id="PTHR34846:SF5">
    <property type="entry name" value="CARBOXYMUCONOLACTONE DECARBOXYLASE-LIKE DOMAIN-CONTAINING PROTEIN"/>
    <property type="match status" value="1"/>
</dbReference>
<name>A0A4R0K2Q5_9ACTN</name>
<evidence type="ECO:0000313" key="2">
    <source>
        <dbReference type="EMBL" id="TCC49125.1"/>
    </source>
</evidence>
<feature type="domain" description="Carboxymuconolactone decarboxylase-like" evidence="1">
    <location>
        <begin position="49"/>
        <end position="109"/>
    </location>
</feature>
<dbReference type="AlphaFoldDB" id="A0A4R0K2Q5"/>
<protein>
    <submittedName>
        <fullName evidence="2">Carboxymuconolactone decarboxylase family protein</fullName>
    </submittedName>
</protein>
<dbReference type="EMBL" id="SJKD01000004">
    <property type="protein sequence ID" value="TCC49125.1"/>
    <property type="molecule type" value="Genomic_DNA"/>
</dbReference>
<gene>
    <name evidence="2" type="ORF">E0H75_21580</name>
</gene>
<reference evidence="2 3" key="1">
    <citation type="submission" date="2019-02" db="EMBL/GenBank/DDBJ databases">
        <title>Kribbella capetownensis sp. nov. and Kribbella speibonae sp. nov., isolated from soil.</title>
        <authorList>
            <person name="Curtis S.M."/>
            <person name="Norton I."/>
            <person name="Everest G.J."/>
            <person name="Meyers P.R."/>
        </authorList>
    </citation>
    <scope>NUCLEOTIDE SEQUENCE [LARGE SCALE GENOMIC DNA]</scope>
    <source>
        <strain evidence="2 3">YM53</strain>
    </source>
</reference>
<dbReference type="GO" id="GO:0051920">
    <property type="term" value="F:peroxiredoxin activity"/>
    <property type="evidence" value="ECO:0007669"/>
    <property type="project" value="InterPro"/>
</dbReference>
<dbReference type="RefSeq" id="WP_131515397.1">
    <property type="nucleotide sequence ID" value="NZ_SJKD01000004.1"/>
</dbReference>
<dbReference type="SUPFAM" id="SSF69118">
    <property type="entry name" value="AhpD-like"/>
    <property type="match status" value="1"/>
</dbReference>
<keyword evidence="3" id="KW-1185">Reference proteome</keyword>
<dbReference type="Pfam" id="PF02627">
    <property type="entry name" value="CMD"/>
    <property type="match status" value="1"/>
</dbReference>
<accession>A0A4R0K2Q5</accession>
<evidence type="ECO:0000259" key="1">
    <source>
        <dbReference type="Pfam" id="PF02627"/>
    </source>
</evidence>
<dbReference type="Proteomes" id="UP000293342">
    <property type="component" value="Unassembled WGS sequence"/>
</dbReference>
<proteinExistence type="predicted"/>
<dbReference type="InterPro" id="IPR003779">
    <property type="entry name" value="CMD-like"/>
</dbReference>
<dbReference type="Gene3D" id="1.20.1290.10">
    <property type="entry name" value="AhpD-like"/>
    <property type="match status" value="1"/>
</dbReference>
<organism evidence="2 3">
    <name type="scientific">Kribbella capetownensis</name>
    <dbReference type="NCBI Taxonomy" id="1572659"/>
    <lineage>
        <taxon>Bacteria</taxon>
        <taxon>Bacillati</taxon>
        <taxon>Actinomycetota</taxon>
        <taxon>Actinomycetes</taxon>
        <taxon>Propionibacteriales</taxon>
        <taxon>Kribbellaceae</taxon>
        <taxon>Kribbella</taxon>
    </lineage>
</organism>